<keyword evidence="2" id="KW-1185">Reference proteome</keyword>
<dbReference type="NCBIfam" id="TIGR01725">
    <property type="entry name" value="phge_HK97_gp10"/>
    <property type="match status" value="1"/>
</dbReference>
<name>A0A2D0K5U5_9GAMM</name>
<evidence type="ECO:0000313" key="2">
    <source>
        <dbReference type="Proteomes" id="UP000222366"/>
    </source>
</evidence>
<gene>
    <name evidence="1" type="ORF">Xsto_04093</name>
</gene>
<dbReference type="EMBL" id="NJAJ01000095">
    <property type="protein sequence ID" value="PHM58740.1"/>
    <property type="molecule type" value="Genomic_DNA"/>
</dbReference>
<organism evidence="1 2">
    <name type="scientific">Xenorhabdus stockiae</name>
    <dbReference type="NCBI Taxonomy" id="351614"/>
    <lineage>
        <taxon>Bacteria</taxon>
        <taxon>Pseudomonadati</taxon>
        <taxon>Pseudomonadota</taxon>
        <taxon>Gammaproteobacteria</taxon>
        <taxon>Enterobacterales</taxon>
        <taxon>Morganellaceae</taxon>
        <taxon>Xenorhabdus</taxon>
    </lineage>
</organism>
<dbReference type="Proteomes" id="UP000222366">
    <property type="component" value="Unassembled WGS sequence"/>
</dbReference>
<sequence length="134" mass="14695">MIKTHVSGLAELGRKLQELDVALQTKILRQAGKAAMEIVQEDMQAHAGYDPKSQGPHLRDNIKIRSTKSTKYPGGVMITVGPTKAHRMKALAQEMGTIKQVPSPFIRPALDYNKTAVMKVLAQEIRAALSGYSK</sequence>
<dbReference type="InterPro" id="IPR010064">
    <property type="entry name" value="HK97-gp10_tail"/>
</dbReference>
<dbReference type="RefSeq" id="WP_099126260.1">
    <property type="nucleotide sequence ID" value="NZ_CAWNRH010000176.1"/>
</dbReference>
<proteinExistence type="predicted"/>
<protein>
    <submittedName>
        <fullName evidence="1">HK97 gp10 family phage protein</fullName>
    </submittedName>
</protein>
<dbReference type="Pfam" id="PF04883">
    <property type="entry name" value="HK97-gp10_like"/>
    <property type="match status" value="1"/>
</dbReference>
<comment type="caution">
    <text evidence="1">The sequence shown here is derived from an EMBL/GenBank/DDBJ whole genome shotgun (WGS) entry which is preliminary data.</text>
</comment>
<reference evidence="1 2" key="1">
    <citation type="journal article" date="2017" name="Nat. Microbiol.">
        <title>Natural product diversity associated with the nematode symbionts Photorhabdus and Xenorhabdus.</title>
        <authorList>
            <person name="Tobias N.J."/>
            <person name="Wolff H."/>
            <person name="Djahanschiri B."/>
            <person name="Grundmann F."/>
            <person name="Kronenwerth M."/>
            <person name="Shi Y.M."/>
            <person name="Simonyi S."/>
            <person name="Grun P."/>
            <person name="Shapiro-Ilan D."/>
            <person name="Pidot S.J."/>
            <person name="Stinear T.P."/>
            <person name="Ebersberger I."/>
            <person name="Bode H.B."/>
        </authorList>
    </citation>
    <scope>NUCLEOTIDE SEQUENCE [LARGE SCALE GENOMIC DNA]</scope>
    <source>
        <strain evidence="1 2">DSM 17904</strain>
    </source>
</reference>
<evidence type="ECO:0000313" key="1">
    <source>
        <dbReference type="EMBL" id="PHM58740.1"/>
    </source>
</evidence>
<dbReference type="AlphaFoldDB" id="A0A2D0K5U5"/>
<accession>A0A2D0K5U5</accession>